<reference evidence="1" key="1">
    <citation type="journal article" date="2021" name="Proc. Natl. Acad. Sci. U.S.A.">
        <title>A Catalog of Tens of Thousands of Viruses from Human Metagenomes Reveals Hidden Associations with Chronic Diseases.</title>
        <authorList>
            <person name="Tisza M.J."/>
            <person name="Buck C.B."/>
        </authorList>
    </citation>
    <scope>NUCLEOTIDE SEQUENCE</scope>
    <source>
        <strain evidence="1">Ct3es5</strain>
    </source>
</reference>
<protein>
    <submittedName>
        <fullName evidence="1">Uncharacterized protein</fullName>
    </submittedName>
</protein>
<evidence type="ECO:0000313" key="1">
    <source>
        <dbReference type="EMBL" id="DAE10343.1"/>
    </source>
</evidence>
<name>A0A8S5PTC4_9CAUD</name>
<accession>A0A8S5PTC4</accession>
<sequence length="77" mass="8943">MRRLPSEYPERLCGCSLNRFHKRSSRYQPWLGYNQRPFPPVPHGFLTIWRHRSPCNLPPVPRSGGTQTACELNHLSG</sequence>
<proteinExistence type="predicted"/>
<organism evidence="1">
    <name type="scientific">Siphoviridae sp. ct3es5</name>
    <dbReference type="NCBI Taxonomy" id="2825322"/>
    <lineage>
        <taxon>Viruses</taxon>
        <taxon>Duplodnaviria</taxon>
        <taxon>Heunggongvirae</taxon>
        <taxon>Uroviricota</taxon>
        <taxon>Caudoviricetes</taxon>
    </lineage>
</organism>
<dbReference type="EMBL" id="BK015507">
    <property type="protein sequence ID" value="DAE10343.1"/>
    <property type="molecule type" value="Genomic_DNA"/>
</dbReference>